<dbReference type="GO" id="GO:0016020">
    <property type="term" value="C:membrane"/>
    <property type="evidence" value="ECO:0007669"/>
    <property type="project" value="UniProtKB-SubCell"/>
</dbReference>
<protein>
    <recommendedName>
        <fullName evidence="3">HMA domain-containing protein</fullName>
    </recommendedName>
</protein>
<evidence type="ECO:0000313" key="5">
    <source>
        <dbReference type="Proteomes" id="UP000325577"/>
    </source>
</evidence>
<evidence type="ECO:0000259" key="3">
    <source>
        <dbReference type="PROSITE" id="PS50846"/>
    </source>
</evidence>
<dbReference type="AlphaFoldDB" id="A0A5J5APV0"/>
<gene>
    <name evidence="4" type="ORF">F0562_005800</name>
</gene>
<feature type="domain" description="HMA" evidence="3">
    <location>
        <begin position="402"/>
        <end position="473"/>
    </location>
</feature>
<dbReference type="Pfam" id="PF00403">
    <property type="entry name" value="HMA"/>
    <property type="match status" value="1"/>
</dbReference>
<dbReference type="Gene3D" id="3.40.50.300">
    <property type="entry name" value="P-loop containing nucleotide triphosphate hydrolases"/>
    <property type="match status" value="1"/>
</dbReference>
<evidence type="ECO:0000313" key="4">
    <source>
        <dbReference type="EMBL" id="KAA8531091.1"/>
    </source>
</evidence>
<dbReference type="GO" id="GO:0009626">
    <property type="term" value="P:plant-type hypersensitive response"/>
    <property type="evidence" value="ECO:0007669"/>
    <property type="project" value="UniProtKB-KW"/>
</dbReference>
<evidence type="ECO:0000256" key="1">
    <source>
        <dbReference type="ARBA" id="ARBA00004170"/>
    </source>
</evidence>
<proteinExistence type="predicted"/>
<dbReference type="GO" id="GO:0046872">
    <property type="term" value="F:metal ion binding"/>
    <property type="evidence" value="ECO:0007669"/>
    <property type="project" value="InterPro"/>
</dbReference>
<evidence type="ECO:0000256" key="2">
    <source>
        <dbReference type="ARBA" id="ARBA00022821"/>
    </source>
</evidence>
<dbReference type="InterPro" id="IPR006121">
    <property type="entry name" value="HMA_dom"/>
</dbReference>
<name>A0A5J5APV0_9ASTE</name>
<dbReference type="PROSITE" id="PS50846">
    <property type="entry name" value="HMA_2"/>
    <property type="match status" value="1"/>
</dbReference>
<dbReference type="SUPFAM" id="SSF52540">
    <property type="entry name" value="P-loop containing nucleoside triphosphate hydrolases"/>
    <property type="match status" value="1"/>
</dbReference>
<dbReference type="InterPro" id="IPR027417">
    <property type="entry name" value="P-loop_NTPase"/>
</dbReference>
<sequence length="522" mass="59166">MSADVLQFLRDKFEDELKEAKEEYGEFLLFSHFHENLNVLKSKTISPTTPLKMKGLIYKLNQALVDCLIVIEVQKRRNENKNKEKKLFSEYSLKELWFIRKTRKRLLSIKKKLEGIPEGAVASSSSASAFAIDGKKQAHPTFRPLEIHGFNDQLQELEALLLENFDDSDKKFKAIGITGMGGSGKTTLAQLVFHSERIRNKFYPMIWVTSSENLNEDVLDMQRRIVDNMLVELSNGKDIAEGWLGDCSLDELLFQLRGRLLRKRFLIVLDGVWRINDWYSNLGCVWETDSESNYSSLSHGLPKGSGGAILVTSRLEEVARSMVGEQNLYRIPPLSDGESIWSIFMDSVEKTQLISIQHPTLLRMKDEIVDNCDGLPLAAKTLGEIISRQIHKLESPQPIPGLKKVIFKVDLHDDVDKRKAMKKVSTLSGIDFISVNMKERKLTVIGKVDPILVVIKLRQSFHTEILSVGPVTEVTIKEKEESKQEEKPKRIKVLGGGPFLKLTSRTSIANSSRPTTELTQLS</sequence>
<organism evidence="4 5">
    <name type="scientific">Nyssa sinensis</name>
    <dbReference type="NCBI Taxonomy" id="561372"/>
    <lineage>
        <taxon>Eukaryota</taxon>
        <taxon>Viridiplantae</taxon>
        <taxon>Streptophyta</taxon>
        <taxon>Embryophyta</taxon>
        <taxon>Tracheophyta</taxon>
        <taxon>Spermatophyta</taxon>
        <taxon>Magnoliopsida</taxon>
        <taxon>eudicotyledons</taxon>
        <taxon>Gunneridae</taxon>
        <taxon>Pentapetalae</taxon>
        <taxon>asterids</taxon>
        <taxon>Cornales</taxon>
        <taxon>Nyssaceae</taxon>
        <taxon>Nyssa</taxon>
    </lineage>
</organism>
<dbReference type="Gene3D" id="3.30.70.100">
    <property type="match status" value="1"/>
</dbReference>
<dbReference type="Pfam" id="PF00931">
    <property type="entry name" value="NB-ARC"/>
    <property type="match status" value="1"/>
</dbReference>
<dbReference type="OrthoDB" id="1900634at2759"/>
<keyword evidence="2" id="KW-0611">Plant defense</keyword>
<dbReference type="PRINTS" id="PR00364">
    <property type="entry name" value="DISEASERSIST"/>
</dbReference>
<dbReference type="GO" id="GO:0043531">
    <property type="term" value="F:ADP binding"/>
    <property type="evidence" value="ECO:0007669"/>
    <property type="project" value="InterPro"/>
</dbReference>
<dbReference type="PANTHER" id="PTHR36766:SF30">
    <property type="entry name" value="TIR-NBS TYPE DISEASE RESISTANCE PROTEIN-RELATED"/>
    <property type="match status" value="1"/>
</dbReference>
<dbReference type="EMBL" id="CM018043">
    <property type="protein sequence ID" value="KAA8531091.1"/>
    <property type="molecule type" value="Genomic_DNA"/>
</dbReference>
<accession>A0A5J5APV0</accession>
<reference evidence="4 5" key="1">
    <citation type="submission" date="2019-09" db="EMBL/GenBank/DDBJ databases">
        <title>A chromosome-level genome assembly of the Chinese tupelo Nyssa sinensis.</title>
        <authorList>
            <person name="Yang X."/>
            <person name="Kang M."/>
            <person name="Yang Y."/>
            <person name="Xiong H."/>
            <person name="Wang M."/>
            <person name="Zhang Z."/>
            <person name="Wang Z."/>
            <person name="Wu H."/>
            <person name="Ma T."/>
            <person name="Liu J."/>
            <person name="Xi Z."/>
        </authorList>
    </citation>
    <scope>NUCLEOTIDE SEQUENCE [LARGE SCALE GENOMIC DNA]</scope>
    <source>
        <strain evidence="4">J267</strain>
        <tissue evidence="4">Leaf</tissue>
    </source>
</reference>
<dbReference type="InterPro" id="IPR002182">
    <property type="entry name" value="NB-ARC"/>
</dbReference>
<comment type="subcellular location">
    <subcellularLocation>
        <location evidence="1">Membrane</location>
        <topology evidence="1">Peripheral membrane protein</topology>
    </subcellularLocation>
</comment>
<keyword evidence="5" id="KW-1185">Reference proteome</keyword>
<dbReference type="Proteomes" id="UP000325577">
    <property type="component" value="Linkage Group LG2"/>
</dbReference>
<dbReference type="PANTHER" id="PTHR36766">
    <property type="entry name" value="PLANT BROAD-SPECTRUM MILDEW RESISTANCE PROTEIN RPW8"/>
    <property type="match status" value="1"/>
</dbReference>